<comment type="similarity">
    <text evidence="15">Belongs to the THEM4/THEM5 thioesterase family.</text>
</comment>
<evidence type="ECO:0000256" key="16">
    <source>
        <dbReference type="ARBA" id="ARBA00038848"/>
    </source>
</evidence>
<dbReference type="PANTHER" id="PTHR12418:SF19">
    <property type="entry name" value="ACYL-COENZYME A THIOESTERASE THEM4"/>
    <property type="match status" value="1"/>
</dbReference>
<evidence type="ECO:0000313" key="25">
    <source>
        <dbReference type="EMBL" id="QHN34359.1"/>
    </source>
</evidence>
<evidence type="ECO:0000256" key="13">
    <source>
        <dbReference type="ARBA" id="ARBA00035852"/>
    </source>
</evidence>
<reference evidence="25" key="1">
    <citation type="journal article" date="2021" name="Nat. Microbiol.">
        <title>Cocultivation of an ultrasmall environmental parasitic bacterium with lytic ability against bacteria associated with wastewater foams.</title>
        <authorList>
            <person name="Batinovic S."/>
            <person name="Rose J.J.A."/>
            <person name="Ratcliffe J."/>
            <person name="Seviour R.J."/>
            <person name="Petrovski S."/>
        </authorList>
    </citation>
    <scope>NUCLEOTIDE SEQUENCE</scope>
    <source>
        <strain evidence="25">CON9</strain>
    </source>
</reference>
<evidence type="ECO:0000256" key="21">
    <source>
        <dbReference type="ARBA" id="ARBA00047969"/>
    </source>
</evidence>
<comment type="catalytic activity">
    <reaction evidence="20">
        <text>hexadecanoyl-CoA + H2O = hexadecanoate + CoA + H(+)</text>
        <dbReference type="Rhea" id="RHEA:16645"/>
        <dbReference type="ChEBI" id="CHEBI:7896"/>
        <dbReference type="ChEBI" id="CHEBI:15377"/>
        <dbReference type="ChEBI" id="CHEBI:15378"/>
        <dbReference type="ChEBI" id="CHEBI:57287"/>
        <dbReference type="ChEBI" id="CHEBI:57379"/>
        <dbReference type="EC" id="3.1.2.2"/>
    </reaction>
    <physiologicalReaction direction="left-to-right" evidence="20">
        <dbReference type="Rhea" id="RHEA:16646"/>
    </physiologicalReaction>
</comment>
<evidence type="ECO:0000256" key="3">
    <source>
        <dbReference type="ARBA" id="ARBA00004632"/>
    </source>
</evidence>
<keyword evidence="8" id="KW-0276">Fatty acid metabolism</keyword>
<comment type="catalytic activity">
    <reaction evidence="19">
        <text>octanoyl-CoA + H2O = octanoate + CoA + H(+)</text>
        <dbReference type="Rhea" id="RHEA:30143"/>
        <dbReference type="ChEBI" id="CHEBI:15377"/>
        <dbReference type="ChEBI" id="CHEBI:15378"/>
        <dbReference type="ChEBI" id="CHEBI:25646"/>
        <dbReference type="ChEBI" id="CHEBI:57287"/>
        <dbReference type="ChEBI" id="CHEBI:57386"/>
    </reaction>
    <physiologicalReaction direction="left-to-right" evidence="19">
        <dbReference type="Rhea" id="RHEA:30144"/>
    </physiologicalReaction>
</comment>
<evidence type="ECO:0000256" key="6">
    <source>
        <dbReference type="ARBA" id="ARBA00022703"/>
    </source>
</evidence>
<evidence type="ECO:0000256" key="22">
    <source>
        <dbReference type="ARBA" id="ARBA00048074"/>
    </source>
</evidence>
<evidence type="ECO:0000256" key="20">
    <source>
        <dbReference type="ARBA" id="ARBA00047734"/>
    </source>
</evidence>
<dbReference type="InterPro" id="IPR029069">
    <property type="entry name" value="HotDog_dom_sf"/>
</dbReference>
<keyword evidence="5" id="KW-0963">Cytoplasm</keyword>
<evidence type="ECO:0000256" key="2">
    <source>
        <dbReference type="ARBA" id="ARBA00004496"/>
    </source>
</evidence>
<dbReference type="EMBL" id="CP045809">
    <property type="protein sequence ID" value="QHN34359.1"/>
    <property type="molecule type" value="Genomic_DNA"/>
</dbReference>
<evidence type="ECO:0000256" key="23">
    <source>
        <dbReference type="ARBA" id="ARBA00048180"/>
    </source>
</evidence>
<keyword evidence="11" id="KW-0472">Membrane</keyword>
<dbReference type="PANTHER" id="PTHR12418">
    <property type="entry name" value="ACYL-COENZYME A THIOESTERASE THEM4"/>
    <property type="match status" value="1"/>
</dbReference>
<evidence type="ECO:0000256" key="14">
    <source>
        <dbReference type="ARBA" id="ARBA00037002"/>
    </source>
</evidence>
<organism evidence="25 26">
    <name type="scientific">Gordonia pseudamarae</name>
    <dbReference type="NCBI Taxonomy" id="2831662"/>
    <lineage>
        <taxon>Bacteria</taxon>
        <taxon>Bacillati</taxon>
        <taxon>Actinomycetota</taxon>
        <taxon>Actinomycetes</taxon>
        <taxon>Mycobacteriales</taxon>
        <taxon>Gordoniaceae</taxon>
        <taxon>Gordonia</taxon>
    </lineage>
</organism>
<evidence type="ECO:0000256" key="17">
    <source>
        <dbReference type="ARBA" id="ARBA00040123"/>
    </source>
</evidence>
<evidence type="ECO:0000256" key="11">
    <source>
        <dbReference type="ARBA" id="ARBA00023136"/>
    </source>
</evidence>
<dbReference type="InterPro" id="IPR006683">
    <property type="entry name" value="Thioestr_dom"/>
</dbReference>
<feature type="domain" description="Thioesterase" evidence="24">
    <location>
        <begin position="127"/>
        <end position="193"/>
    </location>
</feature>
<keyword evidence="10" id="KW-0443">Lipid metabolism</keyword>
<evidence type="ECO:0000256" key="5">
    <source>
        <dbReference type="ARBA" id="ARBA00022490"/>
    </source>
</evidence>
<evidence type="ECO:0000256" key="10">
    <source>
        <dbReference type="ARBA" id="ARBA00023098"/>
    </source>
</evidence>
<comment type="catalytic activity">
    <reaction evidence="14">
        <text>(9Z)-octadecenoyl-CoA + H2O = (9Z)-octadecenoate + CoA + H(+)</text>
        <dbReference type="Rhea" id="RHEA:40139"/>
        <dbReference type="ChEBI" id="CHEBI:15377"/>
        <dbReference type="ChEBI" id="CHEBI:15378"/>
        <dbReference type="ChEBI" id="CHEBI:30823"/>
        <dbReference type="ChEBI" id="CHEBI:57287"/>
        <dbReference type="ChEBI" id="CHEBI:57387"/>
    </reaction>
    <physiologicalReaction direction="left-to-right" evidence="14">
        <dbReference type="Rhea" id="RHEA:40140"/>
    </physiologicalReaction>
</comment>
<gene>
    <name evidence="25" type="ORF">GII31_05070</name>
</gene>
<comment type="catalytic activity">
    <reaction evidence="23">
        <text>tetradecanoyl-CoA + H2O = tetradecanoate + CoA + H(+)</text>
        <dbReference type="Rhea" id="RHEA:40119"/>
        <dbReference type="ChEBI" id="CHEBI:15377"/>
        <dbReference type="ChEBI" id="CHEBI:15378"/>
        <dbReference type="ChEBI" id="CHEBI:30807"/>
        <dbReference type="ChEBI" id="CHEBI:57287"/>
        <dbReference type="ChEBI" id="CHEBI:57385"/>
    </reaction>
    <physiologicalReaction direction="left-to-right" evidence="23">
        <dbReference type="Rhea" id="RHEA:40120"/>
    </physiologicalReaction>
</comment>
<keyword evidence="7" id="KW-0378">Hydrolase</keyword>
<dbReference type="CDD" id="cd03443">
    <property type="entry name" value="PaaI_thioesterase"/>
    <property type="match status" value="1"/>
</dbReference>
<comment type="catalytic activity">
    <reaction evidence="21">
        <text>decanoyl-CoA + H2O = decanoate + CoA + H(+)</text>
        <dbReference type="Rhea" id="RHEA:40059"/>
        <dbReference type="ChEBI" id="CHEBI:15377"/>
        <dbReference type="ChEBI" id="CHEBI:15378"/>
        <dbReference type="ChEBI" id="CHEBI:27689"/>
        <dbReference type="ChEBI" id="CHEBI:57287"/>
        <dbReference type="ChEBI" id="CHEBI:61430"/>
    </reaction>
    <physiologicalReaction direction="left-to-right" evidence="21">
        <dbReference type="Rhea" id="RHEA:40060"/>
    </physiologicalReaction>
</comment>
<evidence type="ECO:0000256" key="4">
    <source>
        <dbReference type="ARBA" id="ARBA00022475"/>
    </source>
</evidence>
<comment type="subcellular location">
    <subcellularLocation>
        <location evidence="3">Cell projection</location>
        <location evidence="3">Ruffle membrane</location>
    </subcellularLocation>
    <subcellularLocation>
        <location evidence="2">Cytoplasm</location>
    </subcellularLocation>
    <subcellularLocation>
        <location evidence="1">Membrane</location>
        <topology evidence="1">Peripheral membrane protein</topology>
    </subcellularLocation>
</comment>
<sequence length="220" mass="23927">MSIAPLGAGRTISEVISPTWTDLFGPTTESDDEFAALTGAVSALQEAFTRCDPPPEVAAALAHRLHEVAGQLRSHETAEDDQLCGRLWDRPGRGQVMAPALHVDEVTGTTARGHFTIERFHSGRYALNGGVTPMIFDEIMSRLGNSLGLGWARTANLSVDYRSPAPLYRKLTATAEFVRQDGRKRYLAATITDDRTLIAEATGLWVLTTPGTAPEPQRRN</sequence>
<comment type="catalytic activity">
    <reaction evidence="13">
        <text>(5Z,8Z,11Z,14Z)-eicosatetraenoyl-CoA + H2O = (5Z,8Z,11Z,14Z)-eicosatetraenoate + CoA + H(+)</text>
        <dbReference type="Rhea" id="RHEA:40151"/>
        <dbReference type="ChEBI" id="CHEBI:15377"/>
        <dbReference type="ChEBI" id="CHEBI:15378"/>
        <dbReference type="ChEBI" id="CHEBI:32395"/>
        <dbReference type="ChEBI" id="CHEBI:57287"/>
        <dbReference type="ChEBI" id="CHEBI:57368"/>
    </reaction>
    <physiologicalReaction direction="left-to-right" evidence="13">
        <dbReference type="Rhea" id="RHEA:40152"/>
    </physiologicalReaction>
</comment>
<dbReference type="EC" id="3.1.2.2" evidence="16"/>
<dbReference type="Gene3D" id="3.10.129.10">
    <property type="entry name" value="Hotdog Thioesterase"/>
    <property type="match status" value="1"/>
</dbReference>
<keyword evidence="4" id="KW-1003">Cell membrane</keyword>
<evidence type="ECO:0000256" key="8">
    <source>
        <dbReference type="ARBA" id="ARBA00022832"/>
    </source>
</evidence>
<dbReference type="Proteomes" id="UP001059836">
    <property type="component" value="Chromosome"/>
</dbReference>
<keyword evidence="26" id="KW-1185">Reference proteome</keyword>
<keyword evidence="6" id="KW-0053">Apoptosis</keyword>
<evidence type="ECO:0000313" key="26">
    <source>
        <dbReference type="Proteomes" id="UP001059836"/>
    </source>
</evidence>
<dbReference type="SUPFAM" id="SSF54637">
    <property type="entry name" value="Thioesterase/thiol ester dehydrase-isomerase"/>
    <property type="match status" value="1"/>
</dbReference>
<dbReference type="Pfam" id="PF03061">
    <property type="entry name" value="4HBT"/>
    <property type="match status" value="1"/>
</dbReference>
<evidence type="ECO:0000256" key="15">
    <source>
        <dbReference type="ARBA" id="ARBA00038456"/>
    </source>
</evidence>
<evidence type="ECO:0000256" key="9">
    <source>
        <dbReference type="ARBA" id="ARBA00022946"/>
    </source>
</evidence>
<proteinExistence type="inferred from homology"/>
<comment type="catalytic activity">
    <reaction evidence="22">
        <text>dodecanoyl-CoA + H2O = dodecanoate + CoA + H(+)</text>
        <dbReference type="Rhea" id="RHEA:30135"/>
        <dbReference type="ChEBI" id="CHEBI:15377"/>
        <dbReference type="ChEBI" id="CHEBI:15378"/>
        <dbReference type="ChEBI" id="CHEBI:18262"/>
        <dbReference type="ChEBI" id="CHEBI:57287"/>
        <dbReference type="ChEBI" id="CHEBI:57375"/>
    </reaction>
    <physiologicalReaction direction="left-to-right" evidence="22">
        <dbReference type="Rhea" id="RHEA:30136"/>
    </physiologicalReaction>
</comment>
<dbReference type="InterPro" id="IPR052365">
    <property type="entry name" value="THEM4/THEM5_acyl-CoA_thioest"/>
</dbReference>
<evidence type="ECO:0000256" key="19">
    <source>
        <dbReference type="ARBA" id="ARBA00047588"/>
    </source>
</evidence>
<accession>A0ABX6IEU4</accession>
<evidence type="ECO:0000256" key="18">
    <source>
        <dbReference type="ARBA" id="ARBA00043210"/>
    </source>
</evidence>
<evidence type="ECO:0000256" key="12">
    <source>
        <dbReference type="ARBA" id="ARBA00023273"/>
    </source>
</evidence>
<evidence type="ECO:0000256" key="1">
    <source>
        <dbReference type="ARBA" id="ARBA00004170"/>
    </source>
</evidence>
<evidence type="ECO:0000259" key="24">
    <source>
        <dbReference type="Pfam" id="PF03061"/>
    </source>
</evidence>
<evidence type="ECO:0000256" key="7">
    <source>
        <dbReference type="ARBA" id="ARBA00022801"/>
    </source>
</evidence>
<dbReference type="RefSeq" id="WP_213247386.1">
    <property type="nucleotide sequence ID" value="NZ_CP045806.1"/>
</dbReference>
<keyword evidence="9" id="KW-0809">Transit peptide</keyword>
<keyword evidence="12" id="KW-0966">Cell projection</keyword>
<protein>
    <recommendedName>
        <fullName evidence="17">Acyl-coenzyme A thioesterase THEM4</fullName>
        <ecNumber evidence="16">3.1.2.2</ecNumber>
    </recommendedName>
    <alternativeName>
        <fullName evidence="18">Thioesterase superfamily member 4</fullName>
    </alternativeName>
</protein>
<name>A0ABX6IEU4_9ACTN</name>